<gene>
    <name evidence="1" type="ORF">ACFS25_20310</name>
</gene>
<organism evidence="1 2">
    <name type="scientific">Spirosoma flavum</name>
    <dbReference type="NCBI Taxonomy" id="2048557"/>
    <lineage>
        <taxon>Bacteria</taxon>
        <taxon>Pseudomonadati</taxon>
        <taxon>Bacteroidota</taxon>
        <taxon>Cytophagia</taxon>
        <taxon>Cytophagales</taxon>
        <taxon>Cytophagaceae</taxon>
        <taxon>Spirosoma</taxon>
    </lineage>
</organism>
<name>A0ABW6ANZ5_9BACT</name>
<dbReference type="EMBL" id="JBHUOM010000022">
    <property type="protein sequence ID" value="MFD2936138.1"/>
    <property type="molecule type" value="Genomic_DNA"/>
</dbReference>
<evidence type="ECO:0008006" key="3">
    <source>
        <dbReference type="Google" id="ProtNLM"/>
    </source>
</evidence>
<evidence type="ECO:0000313" key="1">
    <source>
        <dbReference type="EMBL" id="MFD2936138.1"/>
    </source>
</evidence>
<dbReference type="RefSeq" id="WP_381504676.1">
    <property type="nucleotide sequence ID" value="NZ_JBHUOM010000022.1"/>
</dbReference>
<reference evidence="2" key="1">
    <citation type="journal article" date="2019" name="Int. J. Syst. Evol. Microbiol.">
        <title>The Global Catalogue of Microorganisms (GCM) 10K type strain sequencing project: providing services to taxonomists for standard genome sequencing and annotation.</title>
        <authorList>
            <consortium name="The Broad Institute Genomics Platform"/>
            <consortium name="The Broad Institute Genome Sequencing Center for Infectious Disease"/>
            <person name="Wu L."/>
            <person name="Ma J."/>
        </authorList>
    </citation>
    <scope>NUCLEOTIDE SEQUENCE [LARGE SCALE GENOMIC DNA]</scope>
    <source>
        <strain evidence="2">KCTC 52490</strain>
    </source>
</reference>
<protein>
    <recommendedName>
        <fullName evidence="3">HNH endonuclease</fullName>
    </recommendedName>
</protein>
<sequence>MASYQQQLESPEWKKKRLEILQEREWICRDCSNQRYIQVFPLVKPFSMRSTPRPSYSYATLLVGDQDKIPISAVSSVYNAISNIPKRLSREYSKKGMLCYKKNDNDSFEIFAVFVFNQNVDKEASLNNPEFQDSYFKSLKDFGNKDITWHYIKGINVHHEYYIQNTQIWNQPNNSFTVLCKDCHEDLHKNNPETPVRDKNGNFLYMHTISTAH</sequence>
<comment type="caution">
    <text evidence="1">The sequence shown here is derived from an EMBL/GenBank/DDBJ whole genome shotgun (WGS) entry which is preliminary data.</text>
</comment>
<keyword evidence="2" id="KW-1185">Reference proteome</keyword>
<dbReference type="Proteomes" id="UP001597512">
    <property type="component" value="Unassembled WGS sequence"/>
</dbReference>
<accession>A0ABW6ANZ5</accession>
<proteinExistence type="predicted"/>
<evidence type="ECO:0000313" key="2">
    <source>
        <dbReference type="Proteomes" id="UP001597512"/>
    </source>
</evidence>